<reference evidence="1 2" key="1">
    <citation type="submission" date="2019-03" db="EMBL/GenBank/DDBJ databases">
        <title>Genomic Encyclopedia of Type Strains, Phase IV (KMG-IV): sequencing the most valuable type-strain genomes for metagenomic binning, comparative biology and taxonomic classification.</title>
        <authorList>
            <person name="Goeker M."/>
        </authorList>
    </citation>
    <scope>NUCLEOTIDE SEQUENCE [LARGE SCALE GENOMIC DNA]</scope>
    <source>
        <strain evidence="1 2">DSM 28287</strain>
    </source>
</reference>
<sequence>MEKMSDKNIKKAMIDTGYFATLPPANKMDVLIEDIIINGDAKKKNFEHWFEDKEQWDEISMEDRMDEVLKILQLAKPGKALQVFQKTGFMAFCMPKCFPIKKLMDKKSFYAVIDHFDNCGSDDLVFRFNVLMFAFDPQATRETMVDANFDPDTIKWVMQTIDNYMDYLQVKHLGQLKRFLKGWGKDFYYYMDDYAQAIFDITRFNEYRRPDSRRAVTQMIKRGDPFEPGDLDITRQELIDAGAESEDEVDALLDLLLEHCLKKPTDNIKPILMKLVKKYPQAKIDKQIKVLGRPPKRPLFW</sequence>
<dbReference type="EMBL" id="SNXO01000046">
    <property type="protein sequence ID" value="TDP49806.1"/>
    <property type="molecule type" value="Genomic_DNA"/>
</dbReference>
<gene>
    <name evidence="1" type="ORF">EV211_1461</name>
</gene>
<dbReference type="SUPFAM" id="SSF81891">
    <property type="entry name" value="Poly A polymerase C-terminal region-like"/>
    <property type="match status" value="1"/>
</dbReference>
<dbReference type="RefSeq" id="WP_133529191.1">
    <property type="nucleotide sequence ID" value="NZ_SNXO01000046.1"/>
</dbReference>
<dbReference type="Proteomes" id="UP000295500">
    <property type="component" value="Unassembled WGS sequence"/>
</dbReference>
<name>A0A4R6PXM8_9FIRM</name>
<organism evidence="1 2">
    <name type="scientific">Aminicella lysinilytica</name>
    <dbReference type="NCBI Taxonomy" id="433323"/>
    <lineage>
        <taxon>Bacteria</taxon>
        <taxon>Bacillati</taxon>
        <taxon>Bacillota</taxon>
        <taxon>Clostridia</taxon>
        <taxon>Peptostreptococcales</taxon>
        <taxon>Anaerovoracaceae</taxon>
        <taxon>Aminicella</taxon>
    </lineage>
</organism>
<dbReference type="AlphaFoldDB" id="A0A4R6PXM8"/>
<dbReference type="Gene3D" id="1.10.3090.10">
    <property type="entry name" value="cca-adding enzyme, domain 2"/>
    <property type="match status" value="1"/>
</dbReference>
<evidence type="ECO:0000313" key="2">
    <source>
        <dbReference type="Proteomes" id="UP000295500"/>
    </source>
</evidence>
<dbReference type="OrthoDB" id="1764528at2"/>
<proteinExistence type="predicted"/>
<accession>A0A4R6PXM8</accession>
<evidence type="ECO:0000313" key="1">
    <source>
        <dbReference type="EMBL" id="TDP49806.1"/>
    </source>
</evidence>
<keyword evidence="2" id="KW-1185">Reference proteome</keyword>
<comment type="caution">
    <text evidence="1">The sequence shown here is derived from an EMBL/GenBank/DDBJ whole genome shotgun (WGS) entry which is preliminary data.</text>
</comment>
<protein>
    <submittedName>
        <fullName evidence="1">Uncharacterized protein</fullName>
    </submittedName>
</protein>